<organism evidence="5 6">
    <name type="scientific">Nesidiocoris tenuis</name>
    <dbReference type="NCBI Taxonomy" id="355587"/>
    <lineage>
        <taxon>Eukaryota</taxon>
        <taxon>Metazoa</taxon>
        <taxon>Ecdysozoa</taxon>
        <taxon>Arthropoda</taxon>
        <taxon>Hexapoda</taxon>
        <taxon>Insecta</taxon>
        <taxon>Pterygota</taxon>
        <taxon>Neoptera</taxon>
        <taxon>Paraneoptera</taxon>
        <taxon>Hemiptera</taxon>
        <taxon>Heteroptera</taxon>
        <taxon>Panheteroptera</taxon>
        <taxon>Cimicomorpha</taxon>
        <taxon>Miridae</taxon>
        <taxon>Dicyphina</taxon>
        <taxon>Nesidiocoris</taxon>
    </lineage>
</organism>
<dbReference type="Proteomes" id="UP001307889">
    <property type="component" value="Chromosome 4"/>
</dbReference>
<dbReference type="SUPFAM" id="SSF54277">
    <property type="entry name" value="CAD &amp; PB1 domains"/>
    <property type="match status" value="1"/>
</dbReference>
<evidence type="ECO:0000259" key="4">
    <source>
        <dbReference type="PROSITE" id="PS51135"/>
    </source>
</evidence>
<dbReference type="InterPro" id="IPR003508">
    <property type="entry name" value="CIDE-N_dom"/>
</dbReference>
<name>A0ABN7AP63_9HEMI</name>
<proteinExistence type="predicted"/>
<evidence type="ECO:0000256" key="1">
    <source>
        <dbReference type="ARBA" id="ARBA00022703"/>
    </source>
</evidence>
<evidence type="ECO:0000313" key="5">
    <source>
        <dbReference type="EMBL" id="BES93858.1"/>
    </source>
</evidence>
<dbReference type="PANTHER" id="PTHR12306">
    <property type="entry name" value="CELL DEATH ACTIVATOR CIDE"/>
    <property type="match status" value="1"/>
</dbReference>
<evidence type="ECO:0000256" key="2">
    <source>
        <dbReference type="PROSITE-ProRule" id="PRU00447"/>
    </source>
</evidence>
<dbReference type="CDD" id="cd01615">
    <property type="entry name" value="CIDE_N"/>
    <property type="match status" value="1"/>
</dbReference>
<keyword evidence="6" id="KW-1185">Reference proteome</keyword>
<reference evidence="5 6" key="1">
    <citation type="submission" date="2023-09" db="EMBL/GenBank/DDBJ databases">
        <title>Nesidiocoris tenuis whole genome shotgun sequence.</title>
        <authorList>
            <person name="Shibata T."/>
            <person name="Shimoda M."/>
            <person name="Kobayashi T."/>
            <person name="Uehara T."/>
        </authorList>
    </citation>
    <scope>NUCLEOTIDE SEQUENCE [LARGE SCALE GENOMIC DNA]</scope>
    <source>
        <strain evidence="5 6">Japan</strain>
    </source>
</reference>
<evidence type="ECO:0000256" key="3">
    <source>
        <dbReference type="SAM" id="MobiDB-lite"/>
    </source>
</evidence>
<dbReference type="PROSITE" id="PS51135">
    <property type="entry name" value="CIDE_N"/>
    <property type="match status" value="1"/>
</dbReference>
<evidence type="ECO:0000313" key="6">
    <source>
        <dbReference type="Proteomes" id="UP001307889"/>
    </source>
</evidence>
<dbReference type="Pfam" id="PF02017">
    <property type="entry name" value="CIDE-N"/>
    <property type="match status" value="1"/>
</dbReference>
<sequence length="227" mass="25037">MGIPASVGPAQGQVNHLGGPQPEGRETSSSQSTMELETHDEDMIPYKIVDVTREKRFGIVANSLESLTNRAVNKLGIVDESIKVVLEQDGTEVDEEDYFNTLEKNTSLMILTHDQNWAPPGKRKVQQEGCCDETDGGRGIQGLLHRLQSDIGQVSLLGGCELELLSDMDPDSLTDIVQDRVFLDQLKEASGRFLSDKRQAQEAMDLLKLYHRQSSGIVETKKGTLAQ</sequence>
<dbReference type="PANTHER" id="PTHR12306:SF15">
    <property type="entry name" value="DNAATION FACTOR-RELATED PROTEIN 1, ISOFORM B-RELATED"/>
    <property type="match status" value="1"/>
</dbReference>
<accession>A0ABN7AP63</accession>
<dbReference type="SMART" id="SM00266">
    <property type="entry name" value="CAD"/>
    <property type="match status" value="1"/>
</dbReference>
<gene>
    <name evidence="5" type="ORF">NTJ_06667</name>
</gene>
<keyword evidence="1 2" id="KW-0053">Apoptosis</keyword>
<protein>
    <submittedName>
        <fullName evidence="5">CIDE-N domain</fullName>
    </submittedName>
</protein>
<dbReference type="EMBL" id="AP028912">
    <property type="protein sequence ID" value="BES93858.1"/>
    <property type="molecule type" value="Genomic_DNA"/>
</dbReference>
<feature type="region of interest" description="Disordered" evidence="3">
    <location>
        <begin position="1"/>
        <end position="40"/>
    </location>
</feature>
<dbReference type="Gene3D" id="3.10.20.10">
    <property type="match status" value="1"/>
</dbReference>
<feature type="domain" description="CIDE-N" evidence="4">
    <location>
        <begin position="42"/>
        <end position="119"/>
    </location>
</feature>